<name>A0A3D8QSP6_9HELO</name>
<protein>
    <recommendedName>
        <fullName evidence="4">Big-1 domain-containing protein</fullName>
    </recommendedName>
</protein>
<comment type="caution">
    <text evidence="2">The sequence shown here is derived from an EMBL/GenBank/DDBJ whole genome shotgun (WGS) entry which is preliminary data.</text>
</comment>
<organism evidence="2 3">
    <name type="scientific">Coleophoma cylindrospora</name>
    <dbReference type="NCBI Taxonomy" id="1849047"/>
    <lineage>
        <taxon>Eukaryota</taxon>
        <taxon>Fungi</taxon>
        <taxon>Dikarya</taxon>
        <taxon>Ascomycota</taxon>
        <taxon>Pezizomycotina</taxon>
        <taxon>Leotiomycetes</taxon>
        <taxon>Helotiales</taxon>
        <taxon>Dermateaceae</taxon>
        <taxon>Coleophoma</taxon>
    </lineage>
</organism>
<proteinExistence type="predicted"/>
<keyword evidence="3" id="KW-1185">Reference proteome</keyword>
<evidence type="ECO:0000256" key="1">
    <source>
        <dbReference type="SAM" id="SignalP"/>
    </source>
</evidence>
<keyword evidence="1" id="KW-0732">Signal</keyword>
<evidence type="ECO:0000313" key="2">
    <source>
        <dbReference type="EMBL" id="RDW64721.1"/>
    </source>
</evidence>
<feature type="chain" id="PRO_5017807332" description="Big-1 domain-containing protein" evidence="1">
    <location>
        <begin position="23"/>
        <end position="572"/>
    </location>
</feature>
<dbReference type="Proteomes" id="UP000256645">
    <property type="component" value="Unassembled WGS sequence"/>
</dbReference>
<feature type="signal peptide" evidence="1">
    <location>
        <begin position="1"/>
        <end position="22"/>
    </location>
</feature>
<sequence length="572" mass="59315">MFVQRLLHGWIAFTLLLSLVWAQVPYDPTPFDVTGNINGITLDATGELLAGGTITVDGLVITVPKNLMVTLPSITVAWSELFNNGVPNLPGTFEAHIQGNRINNQFIAGIIYISQNAAQAVQGFITAIDLTTGHFTLNGAPATAASPNGAGQNCVINDPVGRFGRPYTANPLWTSDPDNPSIHTQHGMPMCIPRSTTEDPLCPTKNRPLDAAGKPINIFTFKDPATITATDPDARLGVPLLVGDYVTVSGTYINGVLEIYSLNANLQFLTAPGTKPAYVSVEEVSYAIVDTLGGVAGETKATVFVSDPSVQLQWFAMDVDACSGAVTERSIALMQCTAATAAPAGRCVYRMGKTDESPAPRQVGFRLTSGTVTLSNGIVAGQFVQPVFDYIFPELAAFGANQFPNSFDLIPYLAKGGGPYVPGTFGIALPAIPVIVGQLSPFPMGVTPTATICLPVSSSAPSAAPSTVSSVPASSPASSSAAATPTVVPKDTITIVSASQGTVRGVTTVTASARSSNANAVLTFSMVGPNPINNAAMTKDSTGLWTISVSVKNKGSSVTITSQFGGSATKAI</sequence>
<accession>A0A3D8QSP6</accession>
<dbReference type="EMBL" id="PDLM01000012">
    <property type="protein sequence ID" value="RDW64721.1"/>
    <property type="molecule type" value="Genomic_DNA"/>
</dbReference>
<evidence type="ECO:0000313" key="3">
    <source>
        <dbReference type="Proteomes" id="UP000256645"/>
    </source>
</evidence>
<gene>
    <name evidence="2" type="ORF">BP6252_10372</name>
</gene>
<dbReference type="OrthoDB" id="2129641at2759"/>
<dbReference type="AlphaFoldDB" id="A0A3D8QSP6"/>
<evidence type="ECO:0008006" key="4">
    <source>
        <dbReference type="Google" id="ProtNLM"/>
    </source>
</evidence>
<reference evidence="2 3" key="1">
    <citation type="journal article" date="2018" name="IMA Fungus">
        <title>IMA Genome-F 9: Draft genome sequence of Annulohypoxylon stygium, Aspergillus mulundensis, Berkeleyomyces basicola (syn. Thielaviopsis basicola), Ceratocystis smalleyi, two Cercospora beticola strains, Coleophoma cylindrospora, Fusarium fracticaudum, Phialophora cf. hyalina, and Morchella septimelata.</title>
        <authorList>
            <person name="Wingfield B.D."/>
            <person name="Bills G.F."/>
            <person name="Dong Y."/>
            <person name="Huang W."/>
            <person name="Nel W.J."/>
            <person name="Swalarsk-Parry B.S."/>
            <person name="Vaghefi N."/>
            <person name="Wilken P.M."/>
            <person name="An Z."/>
            <person name="de Beer Z.W."/>
            <person name="De Vos L."/>
            <person name="Chen L."/>
            <person name="Duong T.A."/>
            <person name="Gao Y."/>
            <person name="Hammerbacher A."/>
            <person name="Kikkert J.R."/>
            <person name="Li Y."/>
            <person name="Li H."/>
            <person name="Li K."/>
            <person name="Li Q."/>
            <person name="Liu X."/>
            <person name="Ma X."/>
            <person name="Naidoo K."/>
            <person name="Pethybridge S.J."/>
            <person name="Sun J."/>
            <person name="Steenkamp E.T."/>
            <person name="van der Nest M.A."/>
            <person name="van Wyk S."/>
            <person name="Wingfield M.J."/>
            <person name="Xiong C."/>
            <person name="Yue Q."/>
            <person name="Zhang X."/>
        </authorList>
    </citation>
    <scope>NUCLEOTIDE SEQUENCE [LARGE SCALE GENOMIC DNA]</scope>
    <source>
        <strain evidence="2 3">BP6252</strain>
    </source>
</reference>